<protein>
    <submittedName>
        <fullName evidence="6">Homocysteine S-methyltransferase</fullName>
        <ecNumber evidence="6">2.1.1.10</ecNumber>
    </submittedName>
</protein>
<geneLocation type="plasmid" evidence="6">
    <name>pE0272_2</name>
</geneLocation>
<keyword evidence="2 6" id="KW-0808">Transferase</keyword>
<dbReference type="GO" id="GO:0032259">
    <property type="term" value="P:methylation"/>
    <property type="evidence" value="ECO:0007669"/>
    <property type="project" value="UniProtKB-KW"/>
</dbReference>
<keyword evidence="4" id="KW-0862">Zinc</keyword>
<dbReference type="Gene3D" id="3.20.20.330">
    <property type="entry name" value="Homocysteine-binding-like domain"/>
    <property type="match status" value="1"/>
</dbReference>
<keyword evidence="6" id="KW-0614">Plasmid</keyword>
<dbReference type="GO" id="GO:0009086">
    <property type="term" value="P:methionine biosynthetic process"/>
    <property type="evidence" value="ECO:0007669"/>
    <property type="project" value="TreeGrafter"/>
</dbReference>
<dbReference type="PANTHER" id="PTHR46015:SF1">
    <property type="entry name" value="HOMOCYSTEINE S-METHYLTRANSFERASE-LIKE ISOFORM 1"/>
    <property type="match status" value="1"/>
</dbReference>
<evidence type="ECO:0000256" key="1">
    <source>
        <dbReference type="ARBA" id="ARBA00022603"/>
    </source>
</evidence>
<evidence type="ECO:0000256" key="2">
    <source>
        <dbReference type="ARBA" id="ARBA00022679"/>
    </source>
</evidence>
<evidence type="ECO:0000313" key="6">
    <source>
        <dbReference type="EMBL" id="QLG02867.1"/>
    </source>
</evidence>
<name>A0A7D5KZH1_ECOLX</name>
<sequence>MSQNNPLRALLDKQDILLLDGAMATELEARGCNLADSLWSAKVLVENPELIREVHLDYYRAGRNARSLPAIRRRRRASPREVWMKRSRKR</sequence>
<dbReference type="InterPro" id="IPR036589">
    <property type="entry name" value="HCY_dom_sf"/>
</dbReference>
<feature type="domain" description="Hcy-binding" evidence="5">
    <location>
        <begin position="17"/>
        <end position="64"/>
    </location>
</feature>
<dbReference type="InterPro" id="IPR003726">
    <property type="entry name" value="HCY_dom"/>
</dbReference>
<keyword evidence="1 6" id="KW-0489">Methyltransferase</keyword>
<evidence type="ECO:0000259" key="5">
    <source>
        <dbReference type="Pfam" id="PF02574"/>
    </source>
</evidence>
<dbReference type="Pfam" id="PF02574">
    <property type="entry name" value="S-methyl_trans"/>
    <property type="match status" value="1"/>
</dbReference>
<accession>A0A7D5KZH1</accession>
<dbReference type="AlphaFoldDB" id="A0A7D5KZH1"/>
<dbReference type="EMBL" id="MK370989">
    <property type="protein sequence ID" value="QLG02867.1"/>
    <property type="molecule type" value="Genomic_DNA"/>
</dbReference>
<reference evidence="6" key="1">
    <citation type="journal article" name="Front. Microbiol.">
        <title>A Nosocomial Respiratory Infection Outbreak of Carbapenem-Resistant Escherichia coli ST131 With Multiple Transmissible bla KPC-2 Carrying Plasmids.</title>
        <authorList>
            <person name="Gong L."/>
            <person name="Tang N."/>
            <person name="Chen D."/>
            <person name="Sun K."/>
            <person name="Lan R."/>
            <person name="Zhang W."/>
            <person name="Zhou H."/>
            <person name="Yuan M."/>
            <person name="Chen X."/>
            <person name="Zhao X."/>
            <person name="Che J."/>
            <person name="Bai X."/>
            <person name="Zhang Y."/>
            <person name="Xu H."/>
            <person name="Walsh T.R."/>
            <person name="Lu J."/>
            <person name="Xu J."/>
            <person name="Li J."/>
            <person name="Feng J."/>
        </authorList>
    </citation>
    <scope>NUCLEOTIDE SEQUENCE</scope>
    <source>
        <strain evidence="6">E0272</strain>
    </source>
</reference>
<dbReference type="GO" id="GO:0008898">
    <property type="term" value="F:S-adenosylmethionine-homocysteine S-methyltransferase activity"/>
    <property type="evidence" value="ECO:0007669"/>
    <property type="project" value="TreeGrafter"/>
</dbReference>
<dbReference type="PANTHER" id="PTHR46015">
    <property type="entry name" value="ZGC:172121"/>
    <property type="match status" value="1"/>
</dbReference>
<evidence type="ECO:0000256" key="3">
    <source>
        <dbReference type="ARBA" id="ARBA00022723"/>
    </source>
</evidence>
<keyword evidence="3" id="KW-0479">Metal-binding</keyword>
<dbReference type="InterPro" id="IPR051486">
    <property type="entry name" value="Hcy_S-methyltransferase"/>
</dbReference>
<dbReference type="GO" id="GO:0046872">
    <property type="term" value="F:metal ion binding"/>
    <property type="evidence" value="ECO:0007669"/>
    <property type="project" value="UniProtKB-KW"/>
</dbReference>
<dbReference type="GO" id="GO:0033528">
    <property type="term" value="P:S-methylmethionine cycle"/>
    <property type="evidence" value="ECO:0007669"/>
    <property type="project" value="TreeGrafter"/>
</dbReference>
<dbReference type="SUPFAM" id="SSF82282">
    <property type="entry name" value="Homocysteine S-methyltransferase"/>
    <property type="match status" value="1"/>
</dbReference>
<dbReference type="EC" id="2.1.1.10" evidence="6"/>
<gene>
    <name evidence="6" type="primary">mmuM_1</name>
    <name evidence="6" type="ORF">pE0272_2_00125</name>
</gene>
<evidence type="ECO:0000256" key="4">
    <source>
        <dbReference type="ARBA" id="ARBA00022833"/>
    </source>
</evidence>
<organism evidence="6">
    <name type="scientific">Escherichia coli</name>
    <dbReference type="NCBI Taxonomy" id="562"/>
    <lineage>
        <taxon>Bacteria</taxon>
        <taxon>Pseudomonadati</taxon>
        <taxon>Pseudomonadota</taxon>
        <taxon>Gammaproteobacteria</taxon>
        <taxon>Enterobacterales</taxon>
        <taxon>Enterobacteriaceae</taxon>
        <taxon>Escherichia</taxon>
    </lineage>
</organism>
<proteinExistence type="predicted"/>